<evidence type="ECO:0000256" key="5">
    <source>
        <dbReference type="ARBA" id="ARBA00023157"/>
    </source>
</evidence>
<evidence type="ECO:0000256" key="8">
    <source>
        <dbReference type="PIRSR" id="PIRSR000303-1"/>
    </source>
</evidence>
<dbReference type="PROSITE" id="PS51355">
    <property type="entry name" value="GLUTATHIONE_PEROXID_3"/>
    <property type="match status" value="1"/>
</dbReference>
<feature type="active site" evidence="8">
    <location>
        <position position="36"/>
    </location>
</feature>
<dbReference type="PRINTS" id="PR01011">
    <property type="entry name" value="GLUTPROXDASE"/>
</dbReference>
<reference evidence="10 11" key="1">
    <citation type="journal article" date="2019" name="BMC Genomics">
        <title>Chromosome level assembly and comparative genome analysis confirm lager-brewing yeasts originated from a single hybridization.</title>
        <authorList>
            <person name="Salazar A.N."/>
            <person name="Gorter de Vries A.R."/>
            <person name="van den Broek M."/>
            <person name="Brouwers N."/>
            <person name="de la Torre Cortes P."/>
            <person name="Kuijpers N.G.A."/>
            <person name="Daran J.G."/>
            <person name="Abeel T."/>
        </authorList>
    </citation>
    <scope>NUCLEOTIDE SEQUENCE [LARGE SCALE GENOMIC DNA]</scope>
    <source>
        <strain evidence="10 11">CBS 1483</strain>
    </source>
</reference>
<dbReference type="EMBL" id="CP048992">
    <property type="protein sequence ID" value="QID80791.1"/>
    <property type="molecule type" value="Genomic_DNA"/>
</dbReference>
<proteinExistence type="inferred from homology"/>
<keyword evidence="2 9" id="KW-0575">Peroxidase</keyword>
<keyword evidence="4 9" id="KW-0560">Oxidoreductase</keyword>
<evidence type="ECO:0000256" key="9">
    <source>
        <dbReference type="RuleBase" id="RU000499"/>
    </source>
</evidence>
<keyword evidence="11" id="KW-1185">Reference proteome</keyword>
<organism evidence="10 11">
    <name type="scientific">Saccharomyces pastorianus</name>
    <name type="common">Lager yeast</name>
    <name type="synonym">Saccharomyces cerevisiae x Saccharomyces eubayanus</name>
    <dbReference type="NCBI Taxonomy" id="27292"/>
    <lineage>
        <taxon>Eukaryota</taxon>
        <taxon>Fungi</taxon>
        <taxon>Dikarya</taxon>
        <taxon>Ascomycota</taxon>
        <taxon>Saccharomycotina</taxon>
        <taxon>Saccharomycetes</taxon>
        <taxon>Saccharomycetales</taxon>
        <taxon>Saccharomycetaceae</taxon>
        <taxon>Saccharomyces</taxon>
    </lineage>
</organism>
<dbReference type="GO" id="GO:0004602">
    <property type="term" value="F:glutathione peroxidase activity"/>
    <property type="evidence" value="ECO:0007669"/>
    <property type="project" value="UniProtKB-ARBA"/>
</dbReference>
<dbReference type="SUPFAM" id="SSF52833">
    <property type="entry name" value="Thioredoxin-like"/>
    <property type="match status" value="1"/>
</dbReference>
<evidence type="ECO:0000256" key="6">
    <source>
        <dbReference type="ARBA" id="ARBA00023284"/>
    </source>
</evidence>
<gene>
    <name evidence="10" type="primary">GPX1_1</name>
    <name evidence="10" type="ORF">GRS66_003141</name>
</gene>
<evidence type="ECO:0000256" key="4">
    <source>
        <dbReference type="ARBA" id="ARBA00023002"/>
    </source>
</evidence>
<dbReference type="PROSITE" id="PS00763">
    <property type="entry name" value="GLUTATHIONE_PEROXID_2"/>
    <property type="match status" value="1"/>
</dbReference>
<dbReference type="PIRSF" id="PIRSF000303">
    <property type="entry name" value="Glutathion_perox"/>
    <property type="match status" value="1"/>
</dbReference>
<dbReference type="GO" id="GO:0034599">
    <property type="term" value="P:cellular response to oxidative stress"/>
    <property type="evidence" value="ECO:0007669"/>
    <property type="project" value="TreeGrafter"/>
</dbReference>
<keyword evidence="5" id="KW-1015">Disulfide bond</keyword>
<dbReference type="PROSITE" id="PS00460">
    <property type="entry name" value="GLUTATHIONE_PEROXID_1"/>
    <property type="match status" value="1"/>
</dbReference>
<keyword evidence="6" id="KW-0676">Redox-active center</keyword>
<dbReference type="Gene3D" id="3.40.30.10">
    <property type="entry name" value="Glutaredoxin"/>
    <property type="match status" value="1"/>
</dbReference>
<dbReference type="AlphaFoldDB" id="A0A6C1DVJ8"/>
<dbReference type="InterPro" id="IPR029760">
    <property type="entry name" value="GPX_CS"/>
</dbReference>
<dbReference type="Proteomes" id="UP000501346">
    <property type="component" value="Chromosome ScXI"/>
</dbReference>
<dbReference type="FunFam" id="3.40.30.10:FF:000010">
    <property type="entry name" value="Glutathione peroxidase"/>
    <property type="match status" value="1"/>
</dbReference>
<dbReference type="InterPro" id="IPR000889">
    <property type="entry name" value="Glutathione_peroxidase"/>
</dbReference>
<evidence type="ECO:0000313" key="11">
    <source>
        <dbReference type="Proteomes" id="UP000501346"/>
    </source>
</evidence>
<dbReference type="OrthoDB" id="446890at2759"/>
<evidence type="ECO:0000256" key="7">
    <source>
        <dbReference type="ARBA" id="ARBA00049091"/>
    </source>
</evidence>
<evidence type="ECO:0000256" key="2">
    <source>
        <dbReference type="ARBA" id="ARBA00022559"/>
    </source>
</evidence>
<dbReference type="PANTHER" id="PTHR11592">
    <property type="entry name" value="GLUTATHIONE PEROXIDASE"/>
    <property type="match status" value="1"/>
</dbReference>
<evidence type="ECO:0000313" key="10">
    <source>
        <dbReference type="EMBL" id="QID80791.1"/>
    </source>
</evidence>
<comment type="similarity">
    <text evidence="1 9">Belongs to the glutathione peroxidase family.</text>
</comment>
<name>A0A6C1DVJ8_SACPS</name>
<dbReference type="GO" id="GO:0047066">
    <property type="term" value="F:phospholipid-hydroperoxide glutathione peroxidase activity"/>
    <property type="evidence" value="ECO:0007669"/>
    <property type="project" value="UniProtKB-ARBA"/>
</dbReference>
<accession>A0A6C1DVJ8</accession>
<protein>
    <recommendedName>
        <fullName evidence="9">Glutathione peroxidase</fullName>
    </recommendedName>
</protein>
<dbReference type="InterPro" id="IPR029759">
    <property type="entry name" value="GPX_AS"/>
</dbReference>
<dbReference type="Pfam" id="PF00255">
    <property type="entry name" value="GSHPx"/>
    <property type="match status" value="1"/>
</dbReference>
<dbReference type="InterPro" id="IPR036249">
    <property type="entry name" value="Thioredoxin-like_sf"/>
</dbReference>
<evidence type="ECO:0000256" key="1">
    <source>
        <dbReference type="ARBA" id="ARBA00006926"/>
    </source>
</evidence>
<dbReference type="GO" id="GO:0140824">
    <property type="term" value="F:thioredoxin-dependent peroxiredoxin activity"/>
    <property type="evidence" value="ECO:0007669"/>
    <property type="project" value="UniProtKB-EC"/>
</dbReference>
<evidence type="ECO:0000256" key="3">
    <source>
        <dbReference type="ARBA" id="ARBA00022862"/>
    </source>
</evidence>
<keyword evidence="3" id="KW-0049">Antioxidant</keyword>
<dbReference type="CDD" id="cd00340">
    <property type="entry name" value="GSH_Peroxidase"/>
    <property type="match status" value="1"/>
</dbReference>
<dbReference type="PANTHER" id="PTHR11592:SF78">
    <property type="entry name" value="GLUTATHIONE PEROXIDASE"/>
    <property type="match status" value="1"/>
</dbReference>
<sequence>MQEFYSFSPIDENGNPFPFNSLRNKVVLIVNVASHCAFTPQYKELEYLYEKYKSHGLVIVAFPCGQFGNQEFEKDKEINKFCQDKYGVTFPILHKIRCNGQKQDPVYKLLKNSVSGKSGIKMIKWNFEKFVVDRNGKVVKRFSCMTRPLELCPIIEELLNQPPEEQI</sequence>
<comment type="catalytic activity">
    <reaction evidence="7">
        <text>a hydroperoxide + [thioredoxin]-dithiol = an alcohol + [thioredoxin]-disulfide + H2O</text>
        <dbReference type="Rhea" id="RHEA:62620"/>
        <dbReference type="Rhea" id="RHEA-COMP:10698"/>
        <dbReference type="Rhea" id="RHEA-COMP:10700"/>
        <dbReference type="ChEBI" id="CHEBI:15377"/>
        <dbReference type="ChEBI" id="CHEBI:29950"/>
        <dbReference type="ChEBI" id="CHEBI:30879"/>
        <dbReference type="ChEBI" id="CHEBI:35924"/>
        <dbReference type="ChEBI" id="CHEBI:50058"/>
        <dbReference type="EC" id="1.11.1.24"/>
    </reaction>
</comment>